<protein>
    <submittedName>
        <fullName evidence="1">Uncharacterized protein</fullName>
    </submittedName>
</protein>
<organism evidence="1 2">
    <name type="scientific">Trichinella pseudospiralis</name>
    <name type="common">Parasitic roundworm</name>
    <dbReference type="NCBI Taxonomy" id="6337"/>
    <lineage>
        <taxon>Eukaryota</taxon>
        <taxon>Metazoa</taxon>
        <taxon>Ecdysozoa</taxon>
        <taxon>Nematoda</taxon>
        <taxon>Enoplea</taxon>
        <taxon>Dorylaimia</taxon>
        <taxon>Trichinellida</taxon>
        <taxon>Trichinellidae</taxon>
        <taxon>Trichinella</taxon>
    </lineage>
</organism>
<dbReference type="EMBL" id="JYDR01000152">
    <property type="protein sequence ID" value="KRY66933.1"/>
    <property type="molecule type" value="Genomic_DNA"/>
</dbReference>
<comment type="caution">
    <text evidence="1">The sequence shown here is derived from an EMBL/GenBank/DDBJ whole genome shotgun (WGS) entry which is preliminary data.</text>
</comment>
<dbReference type="AlphaFoldDB" id="A0A0V1DZC8"/>
<evidence type="ECO:0000313" key="2">
    <source>
        <dbReference type="Proteomes" id="UP000054632"/>
    </source>
</evidence>
<name>A0A0V1DZC8_TRIPS</name>
<proteinExistence type="predicted"/>
<gene>
    <name evidence="1" type="ORF">T4A_7548</name>
</gene>
<accession>A0A0V1DZC8</accession>
<reference evidence="1 2" key="1">
    <citation type="submission" date="2015-01" db="EMBL/GenBank/DDBJ databases">
        <title>Evolution of Trichinella species and genotypes.</title>
        <authorList>
            <person name="Korhonen P.K."/>
            <person name="Edoardo P."/>
            <person name="Giuseppe L.R."/>
            <person name="Gasser R.B."/>
        </authorList>
    </citation>
    <scope>NUCLEOTIDE SEQUENCE [LARGE SCALE GENOMIC DNA]</scope>
    <source>
        <strain evidence="1">ISS13</strain>
    </source>
</reference>
<sequence length="59" mass="6553">MADSFLVGVVCTDSLLAYLLTWSVSRLHTIFLPDPDITLTSDDDMHNKSTTIKQNAFHG</sequence>
<evidence type="ECO:0000313" key="1">
    <source>
        <dbReference type="EMBL" id="KRY66933.1"/>
    </source>
</evidence>
<dbReference type="Proteomes" id="UP000054632">
    <property type="component" value="Unassembled WGS sequence"/>
</dbReference>